<keyword evidence="6" id="KW-0378">Hydrolase</keyword>
<dbReference type="PROSITE" id="PS50883">
    <property type="entry name" value="EAL"/>
    <property type="match status" value="1"/>
</dbReference>
<comment type="caution">
    <text evidence="6">The sequence shown here is derived from an EMBL/GenBank/DDBJ whole genome shotgun (WGS) entry which is preliminary data.</text>
</comment>
<proteinExistence type="predicted"/>
<dbReference type="Pfam" id="PF00072">
    <property type="entry name" value="Response_reg"/>
    <property type="match status" value="1"/>
</dbReference>
<dbReference type="Pfam" id="PF13426">
    <property type="entry name" value="PAS_9"/>
    <property type="match status" value="1"/>
</dbReference>
<dbReference type="InterPro" id="IPR000160">
    <property type="entry name" value="GGDEF_dom"/>
</dbReference>
<dbReference type="SMART" id="SM00052">
    <property type="entry name" value="EAL"/>
    <property type="match status" value="1"/>
</dbReference>
<dbReference type="GO" id="GO:0000160">
    <property type="term" value="P:phosphorelay signal transduction system"/>
    <property type="evidence" value="ECO:0007669"/>
    <property type="project" value="InterPro"/>
</dbReference>
<dbReference type="Gene3D" id="3.30.450.20">
    <property type="entry name" value="PAS domain"/>
    <property type="match status" value="1"/>
</dbReference>
<dbReference type="SMART" id="SM00091">
    <property type="entry name" value="PAS"/>
    <property type="match status" value="1"/>
</dbReference>
<protein>
    <submittedName>
        <fullName evidence="6">Cyclic di-GMP phosphodiesterase Gmr</fullName>
        <ecNumber evidence="6">3.1.4.52</ecNumber>
    </submittedName>
</protein>
<evidence type="ECO:0000259" key="4">
    <source>
        <dbReference type="PROSITE" id="PS50883"/>
    </source>
</evidence>
<dbReference type="NCBIfam" id="TIGR00254">
    <property type="entry name" value="GGDEF"/>
    <property type="match status" value="1"/>
</dbReference>
<evidence type="ECO:0000259" key="2">
    <source>
        <dbReference type="PROSITE" id="PS50112"/>
    </source>
</evidence>
<dbReference type="PANTHER" id="PTHR44757">
    <property type="entry name" value="DIGUANYLATE CYCLASE DGCP"/>
    <property type="match status" value="1"/>
</dbReference>
<dbReference type="CDD" id="cd01948">
    <property type="entry name" value="EAL"/>
    <property type="match status" value="1"/>
</dbReference>
<dbReference type="PANTHER" id="PTHR44757:SF2">
    <property type="entry name" value="BIOFILM ARCHITECTURE MAINTENANCE PROTEIN MBAA"/>
    <property type="match status" value="1"/>
</dbReference>
<dbReference type="SUPFAM" id="SSF52172">
    <property type="entry name" value="CheY-like"/>
    <property type="match status" value="1"/>
</dbReference>
<feature type="domain" description="PAS" evidence="2">
    <location>
        <begin position="138"/>
        <end position="183"/>
    </location>
</feature>
<dbReference type="PROSITE" id="PS50113">
    <property type="entry name" value="PAC"/>
    <property type="match status" value="1"/>
</dbReference>
<accession>A0A1J5QKE3</accession>
<dbReference type="Pfam" id="PF00990">
    <property type="entry name" value="GGDEF"/>
    <property type="match status" value="1"/>
</dbReference>
<dbReference type="InterPro" id="IPR001633">
    <property type="entry name" value="EAL_dom"/>
</dbReference>
<dbReference type="EMBL" id="MLJW01001066">
    <property type="protein sequence ID" value="OIQ80399.1"/>
    <property type="molecule type" value="Genomic_DNA"/>
</dbReference>
<dbReference type="Gene3D" id="3.20.20.450">
    <property type="entry name" value="EAL domain"/>
    <property type="match status" value="1"/>
</dbReference>
<name>A0A1J5QKE3_9ZZZZ</name>
<dbReference type="CDD" id="cd00130">
    <property type="entry name" value="PAS"/>
    <property type="match status" value="1"/>
</dbReference>
<dbReference type="InterPro" id="IPR052155">
    <property type="entry name" value="Biofilm_reg_signaling"/>
</dbReference>
<dbReference type="InterPro" id="IPR035919">
    <property type="entry name" value="EAL_sf"/>
</dbReference>
<dbReference type="SUPFAM" id="SSF141868">
    <property type="entry name" value="EAL domain-like"/>
    <property type="match status" value="1"/>
</dbReference>
<dbReference type="SMART" id="SM00448">
    <property type="entry name" value="REC"/>
    <property type="match status" value="1"/>
</dbReference>
<evidence type="ECO:0000259" key="1">
    <source>
        <dbReference type="PROSITE" id="PS50110"/>
    </source>
</evidence>
<dbReference type="PIRSF" id="PIRSF005925">
    <property type="entry name" value="Dos"/>
    <property type="match status" value="1"/>
</dbReference>
<dbReference type="SMART" id="SM00267">
    <property type="entry name" value="GGDEF"/>
    <property type="match status" value="1"/>
</dbReference>
<dbReference type="SUPFAM" id="SSF55785">
    <property type="entry name" value="PYP-like sensor domain (PAS domain)"/>
    <property type="match status" value="1"/>
</dbReference>
<evidence type="ECO:0000259" key="3">
    <source>
        <dbReference type="PROSITE" id="PS50113"/>
    </source>
</evidence>
<feature type="domain" description="EAL" evidence="4">
    <location>
        <begin position="437"/>
        <end position="693"/>
    </location>
</feature>
<dbReference type="InterPro" id="IPR000700">
    <property type="entry name" value="PAS-assoc_C"/>
</dbReference>
<dbReference type="InterPro" id="IPR029787">
    <property type="entry name" value="Nucleotide_cyclase"/>
</dbReference>
<feature type="domain" description="GGDEF" evidence="5">
    <location>
        <begin position="295"/>
        <end position="428"/>
    </location>
</feature>
<dbReference type="PROSITE" id="PS50110">
    <property type="entry name" value="RESPONSE_REGULATORY"/>
    <property type="match status" value="1"/>
</dbReference>
<feature type="domain" description="PAC" evidence="3">
    <location>
        <begin position="211"/>
        <end position="263"/>
    </location>
</feature>
<dbReference type="GO" id="GO:0071111">
    <property type="term" value="F:cyclic-guanylate-specific phosphodiesterase activity"/>
    <property type="evidence" value="ECO:0007669"/>
    <property type="project" value="UniProtKB-EC"/>
</dbReference>
<organism evidence="6">
    <name type="scientific">mine drainage metagenome</name>
    <dbReference type="NCBI Taxonomy" id="410659"/>
    <lineage>
        <taxon>unclassified sequences</taxon>
        <taxon>metagenomes</taxon>
        <taxon>ecological metagenomes</taxon>
    </lineage>
</organism>
<sequence>MNAHALPQLKRPLLLLVDDLAANLHVLVAALKAEFRLKTATSGPSALALLARESELPTLVILDVKMPGMSGIELLRRLREDPRTSDIPVILLSADASEQSELAGLNLGADDYLVKPVSPSILVVRVRNLIERNADRRQLRLAAHVFQHSGEAIMITDRDNHIIAVNDAFTKLTGYSHDEAMGRDPKFLSSGRGTKEEFSAMWAFIQAKGIWQGELWDRRKDGSVYPKMMTVSVVRDRTGAIEYHLANFVDVTHYKESQNRIEHIAHHDALTGLPNRLHLQVYLEQNVLITQHSGEQLAVMFLDLDRFKTINDTLGHSVGDQLLIEAARRLKASVREYDLVARLGGDEFVVVLRGHDAASAVGTVATKIRRQLYQPFELGEHTLRTAASIGIALCPDNGNDLGELMKCADTAMYAAKSDGGNGFRFFTPEMDAKAHENLEMENLLHEALERGQFELYYQPQISLPEHRVSGAEVLLRWLHPERGFISPALFIPLSEATNQICDIGAWVLEQACHQASQWLQQGLPLPRLAVNVSARQLQREDFHLSVERVLKESGYPPERLELEVTETAVATSPEKAARQLRNLRTFGIQIAMDDFGTGYSSLGQLKKMPLDRLKIDGTFVRDISSGSGHGDGAIAAATIAMGHSLGFQVVAEGVETEMQLAFLTTHGCDEVQGYYFAKPMPSVEFEAFLRARGLG</sequence>
<dbReference type="InterPro" id="IPR043128">
    <property type="entry name" value="Rev_trsase/Diguanyl_cyclase"/>
</dbReference>
<dbReference type="InterPro" id="IPR011006">
    <property type="entry name" value="CheY-like_superfamily"/>
</dbReference>
<dbReference type="Gene3D" id="3.40.50.2300">
    <property type="match status" value="1"/>
</dbReference>
<dbReference type="PROSITE" id="PS50112">
    <property type="entry name" value="PAS"/>
    <property type="match status" value="1"/>
</dbReference>
<dbReference type="CDD" id="cd01949">
    <property type="entry name" value="GGDEF"/>
    <property type="match status" value="1"/>
</dbReference>
<dbReference type="PROSITE" id="PS50887">
    <property type="entry name" value="GGDEF"/>
    <property type="match status" value="1"/>
</dbReference>
<dbReference type="EC" id="3.1.4.52" evidence="6"/>
<gene>
    <name evidence="6" type="primary">gmr_181</name>
    <name evidence="6" type="ORF">GALL_378450</name>
</gene>
<evidence type="ECO:0000259" key="5">
    <source>
        <dbReference type="PROSITE" id="PS50887"/>
    </source>
</evidence>
<dbReference type="InterPro" id="IPR012226">
    <property type="entry name" value="Diguanyl_cyclase/Pdiesterase"/>
</dbReference>
<feature type="domain" description="Response regulatory" evidence="1">
    <location>
        <begin position="13"/>
        <end position="130"/>
    </location>
</feature>
<dbReference type="NCBIfam" id="TIGR00229">
    <property type="entry name" value="sensory_box"/>
    <property type="match status" value="1"/>
</dbReference>
<dbReference type="FunFam" id="3.30.70.270:FF:000001">
    <property type="entry name" value="Diguanylate cyclase domain protein"/>
    <property type="match status" value="1"/>
</dbReference>
<dbReference type="InterPro" id="IPR035965">
    <property type="entry name" value="PAS-like_dom_sf"/>
</dbReference>
<evidence type="ECO:0000313" key="6">
    <source>
        <dbReference type="EMBL" id="OIQ80399.1"/>
    </source>
</evidence>
<dbReference type="Pfam" id="PF00563">
    <property type="entry name" value="EAL"/>
    <property type="match status" value="1"/>
</dbReference>
<dbReference type="SUPFAM" id="SSF55073">
    <property type="entry name" value="Nucleotide cyclase"/>
    <property type="match status" value="1"/>
</dbReference>
<dbReference type="AlphaFoldDB" id="A0A1J5QKE3"/>
<dbReference type="InterPro" id="IPR000014">
    <property type="entry name" value="PAS"/>
</dbReference>
<reference evidence="6" key="1">
    <citation type="submission" date="2016-10" db="EMBL/GenBank/DDBJ databases">
        <title>Sequence of Gallionella enrichment culture.</title>
        <authorList>
            <person name="Poehlein A."/>
            <person name="Muehling M."/>
            <person name="Daniel R."/>
        </authorList>
    </citation>
    <scope>NUCLEOTIDE SEQUENCE</scope>
</reference>
<dbReference type="Gene3D" id="3.30.70.270">
    <property type="match status" value="1"/>
</dbReference>
<dbReference type="InterPro" id="IPR001789">
    <property type="entry name" value="Sig_transdc_resp-reg_receiver"/>
</dbReference>